<protein>
    <recommendedName>
        <fullName evidence="5 12">Uroporphyrinogen decarboxylase</fullName>
        <ecNumber evidence="4 12">4.1.1.37</ecNumber>
    </recommendedName>
</protein>
<evidence type="ECO:0000313" key="17">
    <source>
        <dbReference type="RefSeq" id="XP_034241172.1"/>
    </source>
</evidence>
<evidence type="ECO:0000256" key="5">
    <source>
        <dbReference type="ARBA" id="ARBA00014308"/>
    </source>
</evidence>
<comment type="pathway">
    <text evidence="2 12">Porphyrin-containing compound metabolism; protoporphyrin-IX biosynthesis; coproporphyrinogen-III from 5-aminolevulinate: step 4/4.</text>
</comment>
<dbReference type="PANTHER" id="PTHR21091:SF169">
    <property type="entry name" value="UROPORPHYRINOGEN DECARBOXYLASE"/>
    <property type="match status" value="1"/>
</dbReference>
<dbReference type="PROSITE" id="PS00906">
    <property type="entry name" value="UROD_1"/>
    <property type="match status" value="1"/>
</dbReference>
<evidence type="ECO:0000256" key="12">
    <source>
        <dbReference type="RuleBase" id="RU000554"/>
    </source>
</evidence>
<dbReference type="GO" id="GO:0005829">
    <property type="term" value="C:cytosol"/>
    <property type="evidence" value="ECO:0007669"/>
    <property type="project" value="TreeGrafter"/>
</dbReference>
<keyword evidence="7 12" id="KW-0210">Decarboxylase</keyword>
<dbReference type="Proteomes" id="UP000515158">
    <property type="component" value="Unplaced"/>
</dbReference>
<accession>A0A6P8Z3J9</accession>
<name>A0A6P8Z3J9_THRPL</name>
<evidence type="ECO:0000259" key="14">
    <source>
        <dbReference type="PROSITE" id="PS00906"/>
    </source>
</evidence>
<dbReference type="NCBIfam" id="TIGR01464">
    <property type="entry name" value="hemE"/>
    <property type="match status" value="1"/>
</dbReference>
<dbReference type="PANTHER" id="PTHR21091">
    <property type="entry name" value="METHYLTETRAHYDROFOLATE:HOMOCYSTEINE METHYLTRANSFERASE RELATED"/>
    <property type="match status" value="1"/>
</dbReference>
<dbReference type="EC" id="4.1.1.37" evidence="4 12"/>
<dbReference type="GeneID" id="117645233"/>
<evidence type="ECO:0000256" key="9">
    <source>
        <dbReference type="ARBA" id="ARBA00023239"/>
    </source>
</evidence>
<dbReference type="OrthoDB" id="339900at2759"/>
<dbReference type="GO" id="GO:0006782">
    <property type="term" value="P:protoporphyrinogen IX biosynthetic process"/>
    <property type="evidence" value="ECO:0007669"/>
    <property type="project" value="UniProtKB-UniPathway"/>
</dbReference>
<keyword evidence="9 12" id="KW-0456">Lyase</keyword>
<dbReference type="KEGG" id="tpal:117645233"/>
<evidence type="ECO:0000256" key="11">
    <source>
        <dbReference type="ARBA" id="ARBA00048411"/>
    </source>
</evidence>
<evidence type="ECO:0000256" key="2">
    <source>
        <dbReference type="ARBA" id="ARBA00004804"/>
    </source>
</evidence>
<keyword evidence="8" id="KW-0350">Heme biosynthesis</keyword>
<feature type="domain" description="Uroporphyrinogen decarboxylase (URO-D)" evidence="14">
    <location>
        <begin position="26"/>
        <end position="35"/>
    </location>
</feature>
<evidence type="ECO:0000256" key="10">
    <source>
        <dbReference type="ARBA" id="ARBA00023244"/>
    </source>
</evidence>
<evidence type="ECO:0000313" key="16">
    <source>
        <dbReference type="Proteomes" id="UP000515158"/>
    </source>
</evidence>
<dbReference type="CDD" id="cd00717">
    <property type="entry name" value="URO-D"/>
    <property type="match status" value="1"/>
</dbReference>
<evidence type="ECO:0000256" key="7">
    <source>
        <dbReference type="ARBA" id="ARBA00022793"/>
    </source>
</evidence>
<keyword evidence="6" id="KW-0963">Cytoplasm</keyword>
<comment type="subcellular location">
    <subcellularLocation>
        <location evidence="1">Cytoplasm</location>
    </subcellularLocation>
</comment>
<evidence type="ECO:0000256" key="6">
    <source>
        <dbReference type="ARBA" id="ARBA00022490"/>
    </source>
</evidence>
<evidence type="ECO:0000256" key="8">
    <source>
        <dbReference type="ARBA" id="ARBA00023133"/>
    </source>
</evidence>
<evidence type="ECO:0000256" key="3">
    <source>
        <dbReference type="ARBA" id="ARBA00009935"/>
    </source>
</evidence>
<organism evidence="17">
    <name type="scientific">Thrips palmi</name>
    <name type="common">Melon thrips</name>
    <dbReference type="NCBI Taxonomy" id="161013"/>
    <lineage>
        <taxon>Eukaryota</taxon>
        <taxon>Metazoa</taxon>
        <taxon>Ecdysozoa</taxon>
        <taxon>Arthropoda</taxon>
        <taxon>Hexapoda</taxon>
        <taxon>Insecta</taxon>
        <taxon>Pterygota</taxon>
        <taxon>Neoptera</taxon>
        <taxon>Paraneoptera</taxon>
        <taxon>Thysanoptera</taxon>
        <taxon>Terebrantia</taxon>
        <taxon>Thripoidea</taxon>
        <taxon>Thripidae</taxon>
        <taxon>Thrips</taxon>
    </lineage>
</organism>
<gene>
    <name evidence="17" type="primary">LOC117645233</name>
</gene>
<dbReference type="InterPro" id="IPR038071">
    <property type="entry name" value="UROD/MetE-like_sf"/>
</dbReference>
<dbReference type="InterPro" id="IPR006361">
    <property type="entry name" value="Uroporphyrinogen_deCO2ase_HemE"/>
</dbReference>
<reference evidence="17" key="1">
    <citation type="submission" date="2025-08" db="UniProtKB">
        <authorList>
            <consortium name="RefSeq"/>
        </authorList>
    </citation>
    <scope>IDENTIFICATION</scope>
    <source>
        <tissue evidence="17">Total insect</tissue>
    </source>
</reference>
<dbReference type="HAMAP" id="MF_00218">
    <property type="entry name" value="URO_D"/>
    <property type="match status" value="1"/>
</dbReference>
<comment type="similarity">
    <text evidence="3 13">Belongs to the uroporphyrinogen decarboxylase family.</text>
</comment>
<dbReference type="Gene3D" id="3.20.20.210">
    <property type="match status" value="1"/>
</dbReference>
<comment type="catalytic activity">
    <reaction evidence="11">
        <text>uroporphyrinogen III + 4 H(+) = coproporphyrinogen III + 4 CO2</text>
        <dbReference type="Rhea" id="RHEA:19865"/>
        <dbReference type="ChEBI" id="CHEBI:15378"/>
        <dbReference type="ChEBI" id="CHEBI:16526"/>
        <dbReference type="ChEBI" id="CHEBI:57308"/>
        <dbReference type="ChEBI" id="CHEBI:57309"/>
        <dbReference type="EC" id="4.1.1.37"/>
    </reaction>
    <physiologicalReaction direction="left-to-right" evidence="11">
        <dbReference type="Rhea" id="RHEA:19866"/>
    </physiologicalReaction>
</comment>
<proteinExistence type="inferred from homology"/>
<dbReference type="AlphaFoldDB" id="A0A6P8Z3J9"/>
<dbReference type="PROSITE" id="PS00907">
    <property type="entry name" value="UROD_2"/>
    <property type="match status" value="1"/>
</dbReference>
<dbReference type="UniPathway" id="UPA00251">
    <property type="reaction ID" value="UER00321"/>
</dbReference>
<evidence type="ECO:0000256" key="1">
    <source>
        <dbReference type="ARBA" id="ARBA00004496"/>
    </source>
</evidence>
<dbReference type="FunCoup" id="A0A6P8Z3J9">
    <property type="interactions" value="801"/>
</dbReference>
<dbReference type="FunFam" id="3.20.20.210:FF:000004">
    <property type="entry name" value="Uroporphyrinogen decarboxylase"/>
    <property type="match status" value="1"/>
</dbReference>
<feature type="domain" description="Uroporphyrinogen decarboxylase (URO-D)" evidence="15">
    <location>
        <begin position="146"/>
        <end position="162"/>
    </location>
</feature>
<dbReference type="RefSeq" id="XP_034241172.1">
    <property type="nucleotide sequence ID" value="XM_034385281.1"/>
</dbReference>
<dbReference type="Pfam" id="PF01208">
    <property type="entry name" value="URO-D"/>
    <property type="match status" value="1"/>
</dbReference>
<keyword evidence="10 12" id="KW-0627">Porphyrin biosynthesis</keyword>
<keyword evidence="16" id="KW-1185">Reference proteome</keyword>
<evidence type="ECO:0000256" key="13">
    <source>
        <dbReference type="RuleBase" id="RU004169"/>
    </source>
</evidence>
<evidence type="ECO:0000259" key="15">
    <source>
        <dbReference type="PROSITE" id="PS00907"/>
    </source>
</evidence>
<dbReference type="GO" id="GO:0004853">
    <property type="term" value="F:uroporphyrinogen decarboxylase activity"/>
    <property type="evidence" value="ECO:0007669"/>
    <property type="project" value="UniProtKB-EC"/>
</dbReference>
<dbReference type="CTD" id="7389"/>
<dbReference type="InParanoid" id="A0A6P8Z3J9"/>
<dbReference type="InterPro" id="IPR000257">
    <property type="entry name" value="Uroporphyrinogen_deCOase"/>
</dbReference>
<dbReference type="SUPFAM" id="SSF51726">
    <property type="entry name" value="UROD/MetE-like"/>
    <property type="match status" value="1"/>
</dbReference>
<sequence>MSQEFPPLKNDLLLRAARGEPVDRVPVWIMRQAGRYLPEFREMRSKYDFFTICQTPELAAEITLQPIRRFDLDAAIIFSDILVIPQALGMTVEMQPGVGPVLPQPLVSPADIKRLVTPVNVEEQLGYVFQAITLTRQKLSGKVPLIGFSGAPWTLMGYMIEGGGSKTMAKSKAWLYEHPQSSKDLLKIITDVVVDYLIGQAAAGAQLLQVFESNAEYLGPDLFREFALPCVRDICSRVKAGVKAKNLGDIPMTIFAKGAHYALKELADSGYNVMGIDWTVDPVVAREATAGKNITLQGNFDPCGLYASPEEIQKRVQVMVEKFGKTRYIANLGHGIYPDMKPEHAEAFINAVHKQ</sequence>
<evidence type="ECO:0000256" key="4">
    <source>
        <dbReference type="ARBA" id="ARBA00012288"/>
    </source>
</evidence>